<name>A0A6J4QTB3_9ACTN</name>
<organism evidence="1">
    <name type="scientific">uncultured Rubrobacteraceae bacterium</name>
    <dbReference type="NCBI Taxonomy" id="349277"/>
    <lineage>
        <taxon>Bacteria</taxon>
        <taxon>Bacillati</taxon>
        <taxon>Actinomycetota</taxon>
        <taxon>Rubrobacteria</taxon>
        <taxon>Rubrobacterales</taxon>
        <taxon>Rubrobacteraceae</taxon>
        <taxon>environmental samples</taxon>
    </lineage>
</organism>
<dbReference type="EMBL" id="CADCVC010000236">
    <property type="protein sequence ID" value="CAA9454039.1"/>
    <property type="molecule type" value="Genomic_DNA"/>
</dbReference>
<evidence type="ECO:0000313" key="1">
    <source>
        <dbReference type="EMBL" id="CAA9454039.1"/>
    </source>
</evidence>
<feature type="non-terminal residue" evidence="1">
    <location>
        <position position="33"/>
    </location>
</feature>
<sequence>MLIETPAVGFDYTGADCSSWMHDTGLRETHVEH</sequence>
<dbReference type="AlphaFoldDB" id="A0A6J4QTB3"/>
<gene>
    <name evidence="1" type="ORF">AVDCRST_MAG80-2629</name>
</gene>
<accession>A0A6J4QTB3</accession>
<proteinExistence type="predicted"/>
<protein>
    <submittedName>
        <fullName evidence="1">Uncharacterized protein</fullName>
    </submittedName>
</protein>
<reference evidence="1" key="1">
    <citation type="submission" date="2020-02" db="EMBL/GenBank/DDBJ databases">
        <authorList>
            <person name="Meier V. D."/>
        </authorList>
    </citation>
    <scope>NUCLEOTIDE SEQUENCE</scope>
    <source>
        <strain evidence="1">AVDCRST_MAG80</strain>
    </source>
</reference>